<comment type="caution">
    <text evidence="1">The sequence shown here is derived from an EMBL/GenBank/DDBJ whole genome shotgun (WGS) entry which is preliminary data.</text>
</comment>
<sequence length="164" mass="18006">MTAQETHPGLLAITFQANFVETRCKARTLRDKAAALRKEAKTTKLSVDAAQLRREAIPLTEEAKGLELEAKACKAKVVAHTAAATELLNRRMPPEFAQWGIMKTRAYTKVLGVLVSQQKRIHPNLPLATQAINLLLSHQAWSNDLLPQLAAITTVPRSLPSASH</sequence>
<dbReference type="RefSeq" id="WP_280008717.1">
    <property type="nucleotide sequence ID" value="NZ_JAOCEK010000015.1"/>
</dbReference>
<proteinExistence type="predicted"/>
<gene>
    <name evidence="1" type="ORF">N5D63_16995</name>
</gene>
<name>A0AA42Q6X7_9BURK</name>
<accession>A0AA42Q6X7</accession>
<reference evidence="1" key="1">
    <citation type="submission" date="2022-09" db="EMBL/GenBank/DDBJ databases">
        <title>Intensive care unit water sources are persistently colonized with multi-drug resistant bacteria and are the site of extensive horizontal gene transfer of antibiotic resistance genes.</title>
        <authorList>
            <person name="Diorio-Toth L."/>
        </authorList>
    </citation>
    <scope>NUCLEOTIDE SEQUENCE</scope>
    <source>
        <strain evidence="1">GD03832</strain>
    </source>
</reference>
<protein>
    <submittedName>
        <fullName evidence="1">Uncharacterized protein</fullName>
    </submittedName>
</protein>
<evidence type="ECO:0000313" key="2">
    <source>
        <dbReference type="Proteomes" id="UP001161065"/>
    </source>
</evidence>
<evidence type="ECO:0000313" key="1">
    <source>
        <dbReference type="EMBL" id="MDH1335843.1"/>
    </source>
</evidence>
<dbReference type="Proteomes" id="UP001161065">
    <property type="component" value="Unassembled WGS sequence"/>
</dbReference>
<organism evidence="1 2">
    <name type="scientific">Comamonas thiooxydans</name>
    <dbReference type="NCBI Taxonomy" id="363952"/>
    <lineage>
        <taxon>Bacteria</taxon>
        <taxon>Pseudomonadati</taxon>
        <taxon>Pseudomonadota</taxon>
        <taxon>Betaproteobacteria</taxon>
        <taxon>Burkholderiales</taxon>
        <taxon>Comamonadaceae</taxon>
        <taxon>Comamonas</taxon>
    </lineage>
</organism>
<dbReference type="AlphaFoldDB" id="A0AA42Q6X7"/>
<dbReference type="EMBL" id="JAOCEK010000015">
    <property type="protein sequence ID" value="MDH1335843.1"/>
    <property type="molecule type" value="Genomic_DNA"/>
</dbReference>